<dbReference type="EMBL" id="BK014882">
    <property type="protein sequence ID" value="DAD80252.1"/>
    <property type="molecule type" value="Genomic_DNA"/>
</dbReference>
<evidence type="ECO:0000313" key="1">
    <source>
        <dbReference type="EMBL" id="DAD80252.1"/>
    </source>
</evidence>
<organism evidence="1">
    <name type="scientific">Caudovirales sp. ctTqA28</name>
    <dbReference type="NCBI Taxonomy" id="2826775"/>
    <lineage>
        <taxon>Viruses</taxon>
        <taxon>Duplodnaviria</taxon>
        <taxon>Heunggongvirae</taxon>
        <taxon>Uroviricota</taxon>
        <taxon>Caudoviricetes</taxon>
    </lineage>
</organism>
<proteinExistence type="predicted"/>
<reference evidence="1" key="1">
    <citation type="journal article" date="2021" name="Proc. Natl. Acad. Sci. U.S.A.">
        <title>A Catalog of Tens of Thousands of Viruses from Human Metagenomes Reveals Hidden Associations with Chronic Diseases.</title>
        <authorList>
            <person name="Tisza M.J."/>
            <person name="Buck C.B."/>
        </authorList>
    </citation>
    <scope>NUCLEOTIDE SEQUENCE</scope>
    <source>
        <strain evidence="1">CtTqA28</strain>
    </source>
</reference>
<name>A0A8S5MDF2_9CAUD</name>
<accession>A0A8S5MDF2</accession>
<protein>
    <submittedName>
        <fullName evidence="1">Uncharacterized protein</fullName>
    </submittedName>
</protein>
<sequence length="81" mass="8637">MSEVILNVQVFPNLAVEGEQFTVTKVMASADCGEVGYGTERILVDDAISKLEGITREDVIAATKREVLQGLTVTLVANGVL</sequence>